<keyword evidence="5 8" id="KW-0863">Zinc-finger</keyword>
<evidence type="ECO:0000256" key="8">
    <source>
        <dbReference type="PROSITE-ProRule" id="PRU00175"/>
    </source>
</evidence>
<dbReference type="EC" id="2.3.2.27" evidence="2"/>
<keyword evidence="6" id="KW-0833">Ubl conjugation pathway</keyword>
<comment type="caution">
    <text evidence="10">The sequence shown here is derived from an EMBL/GenBank/DDBJ whole genome shotgun (WGS) entry which is preliminary data.</text>
</comment>
<evidence type="ECO:0000256" key="3">
    <source>
        <dbReference type="ARBA" id="ARBA00022679"/>
    </source>
</evidence>
<comment type="catalytic activity">
    <reaction evidence="1">
        <text>S-ubiquitinyl-[E2 ubiquitin-conjugating enzyme]-L-cysteine + [acceptor protein]-L-lysine = [E2 ubiquitin-conjugating enzyme]-L-cysteine + N(6)-ubiquitinyl-[acceptor protein]-L-lysine.</text>
        <dbReference type="EC" id="2.3.2.27"/>
    </reaction>
</comment>
<dbReference type="GO" id="GO:0061630">
    <property type="term" value="F:ubiquitin protein ligase activity"/>
    <property type="evidence" value="ECO:0007669"/>
    <property type="project" value="UniProtKB-EC"/>
</dbReference>
<dbReference type="Gene3D" id="3.30.40.10">
    <property type="entry name" value="Zinc/RING finger domain, C3HC4 (zinc finger)"/>
    <property type="match status" value="1"/>
</dbReference>
<organism evidence="10">
    <name type="scientific">Sesamum latifolium</name>
    <dbReference type="NCBI Taxonomy" id="2727402"/>
    <lineage>
        <taxon>Eukaryota</taxon>
        <taxon>Viridiplantae</taxon>
        <taxon>Streptophyta</taxon>
        <taxon>Embryophyta</taxon>
        <taxon>Tracheophyta</taxon>
        <taxon>Spermatophyta</taxon>
        <taxon>Magnoliopsida</taxon>
        <taxon>eudicotyledons</taxon>
        <taxon>Gunneridae</taxon>
        <taxon>Pentapetalae</taxon>
        <taxon>asterids</taxon>
        <taxon>lamiids</taxon>
        <taxon>Lamiales</taxon>
        <taxon>Pedaliaceae</taxon>
        <taxon>Sesamum</taxon>
    </lineage>
</organism>
<dbReference type="InterPro" id="IPR045191">
    <property type="entry name" value="MBR1/2-like"/>
</dbReference>
<evidence type="ECO:0000256" key="2">
    <source>
        <dbReference type="ARBA" id="ARBA00012483"/>
    </source>
</evidence>
<gene>
    <name evidence="10" type="ORF">Slati_3521800</name>
</gene>
<evidence type="ECO:0000313" key="10">
    <source>
        <dbReference type="EMBL" id="KAL0416899.1"/>
    </source>
</evidence>
<dbReference type="AlphaFoldDB" id="A0AAW2UIS9"/>
<dbReference type="SMART" id="SM00184">
    <property type="entry name" value="RING"/>
    <property type="match status" value="1"/>
</dbReference>
<reference evidence="10" key="1">
    <citation type="submission" date="2020-06" db="EMBL/GenBank/DDBJ databases">
        <authorList>
            <person name="Li T."/>
            <person name="Hu X."/>
            <person name="Zhang T."/>
            <person name="Song X."/>
            <person name="Zhang H."/>
            <person name="Dai N."/>
            <person name="Sheng W."/>
            <person name="Hou X."/>
            <person name="Wei L."/>
        </authorList>
    </citation>
    <scope>NUCLEOTIDE SEQUENCE</scope>
    <source>
        <strain evidence="10">KEN1</strain>
        <tissue evidence="10">Leaf</tissue>
    </source>
</reference>
<reference evidence="10" key="2">
    <citation type="journal article" date="2024" name="Plant">
        <title>Genomic evolution and insights into agronomic trait innovations of Sesamum species.</title>
        <authorList>
            <person name="Miao H."/>
            <person name="Wang L."/>
            <person name="Qu L."/>
            <person name="Liu H."/>
            <person name="Sun Y."/>
            <person name="Le M."/>
            <person name="Wang Q."/>
            <person name="Wei S."/>
            <person name="Zheng Y."/>
            <person name="Lin W."/>
            <person name="Duan Y."/>
            <person name="Cao H."/>
            <person name="Xiong S."/>
            <person name="Wang X."/>
            <person name="Wei L."/>
            <person name="Li C."/>
            <person name="Ma Q."/>
            <person name="Ju M."/>
            <person name="Zhao R."/>
            <person name="Li G."/>
            <person name="Mu C."/>
            <person name="Tian Q."/>
            <person name="Mei H."/>
            <person name="Zhang T."/>
            <person name="Gao T."/>
            <person name="Zhang H."/>
        </authorList>
    </citation>
    <scope>NUCLEOTIDE SEQUENCE</scope>
    <source>
        <strain evidence="10">KEN1</strain>
    </source>
</reference>
<evidence type="ECO:0000259" key="9">
    <source>
        <dbReference type="PROSITE" id="PS50089"/>
    </source>
</evidence>
<evidence type="ECO:0000256" key="1">
    <source>
        <dbReference type="ARBA" id="ARBA00000900"/>
    </source>
</evidence>
<accession>A0AAW2UIS9</accession>
<keyword evidence="4" id="KW-0479">Metal-binding</keyword>
<evidence type="ECO:0000256" key="6">
    <source>
        <dbReference type="ARBA" id="ARBA00022786"/>
    </source>
</evidence>
<dbReference type="EMBL" id="JACGWN010000012">
    <property type="protein sequence ID" value="KAL0416899.1"/>
    <property type="molecule type" value="Genomic_DNA"/>
</dbReference>
<name>A0AAW2UIS9_9LAMI</name>
<dbReference type="GO" id="GO:0008270">
    <property type="term" value="F:zinc ion binding"/>
    <property type="evidence" value="ECO:0007669"/>
    <property type="project" value="UniProtKB-KW"/>
</dbReference>
<dbReference type="PROSITE" id="PS50089">
    <property type="entry name" value="ZF_RING_2"/>
    <property type="match status" value="1"/>
</dbReference>
<feature type="domain" description="RING-type" evidence="9">
    <location>
        <begin position="109"/>
        <end position="151"/>
    </location>
</feature>
<keyword evidence="3" id="KW-0808">Transferase</keyword>
<dbReference type="PANTHER" id="PTHR22937">
    <property type="entry name" value="E3 UBIQUITIN-PROTEIN LIGASE RNF165"/>
    <property type="match status" value="1"/>
</dbReference>
<dbReference type="Pfam" id="PF13639">
    <property type="entry name" value="zf-RING_2"/>
    <property type="match status" value="1"/>
</dbReference>
<dbReference type="InterPro" id="IPR013083">
    <property type="entry name" value="Znf_RING/FYVE/PHD"/>
</dbReference>
<evidence type="ECO:0000256" key="5">
    <source>
        <dbReference type="ARBA" id="ARBA00022771"/>
    </source>
</evidence>
<protein>
    <recommendedName>
        <fullName evidence="2">RING-type E3 ubiquitin transferase</fullName>
        <ecNumber evidence="2">2.3.2.27</ecNumber>
    </recommendedName>
</protein>
<proteinExistence type="predicted"/>
<evidence type="ECO:0000256" key="7">
    <source>
        <dbReference type="ARBA" id="ARBA00022833"/>
    </source>
</evidence>
<dbReference type="SUPFAM" id="SSF57850">
    <property type="entry name" value="RING/U-box"/>
    <property type="match status" value="1"/>
</dbReference>
<dbReference type="InterPro" id="IPR001841">
    <property type="entry name" value="Znf_RING"/>
</dbReference>
<sequence>MLPHQLYSAARSGGAQNVAGGFQGLLPHQIINIPSNNPAGTSRGHGHVQVQERNWFQEDETLILDIGTAPGRENAERDGGLSERLILKYLKTRDCRRGEVSNDGEAKMCVVCQDDLCQENTRIGVLDCGHEYHASCIRQWLQQKNTCPLCKTIALRV</sequence>
<evidence type="ECO:0000256" key="4">
    <source>
        <dbReference type="ARBA" id="ARBA00022723"/>
    </source>
</evidence>
<dbReference type="PANTHER" id="PTHR22937:SF163">
    <property type="entry name" value="RING-TYPE E3 UBIQUITIN TRANSFERASE"/>
    <property type="match status" value="1"/>
</dbReference>
<keyword evidence="7" id="KW-0862">Zinc</keyword>